<name>A0ABW0XIT9_9ACTN</name>
<dbReference type="PRINTS" id="PR00038">
    <property type="entry name" value="HTHLUXR"/>
</dbReference>
<feature type="region of interest" description="Disordered" evidence="4">
    <location>
        <begin position="1"/>
        <end position="41"/>
    </location>
</feature>
<proteinExistence type="predicted"/>
<dbReference type="CDD" id="cd06170">
    <property type="entry name" value="LuxR_C_like"/>
    <property type="match status" value="1"/>
</dbReference>
<dbReference type="EMBL" id="JBHSPC010000008">
    <property type="protein sequence ID" value="MFC5668969.1"/>
    <property type="molecule type" value="Genomic_DNA"/>
</dbReference>
<keyword evidence="2" id="KW-0238">DNA-binding</keyword>
<evidence type="ECO:0000256" key="4">
    <source>
        <dbReference type="SAM" id="MobiDB-lite"/>
    </source>
</evidence>
<accession>A0ABW0XIT9</accession>
<dbReference type="InterPro" id="IPR000792">
    <property type="entry name" value="Tscrpt_reg_LuxR_C"/>
</dbReference>
<evidence type="ECO:0000256" key="3">
    <source>
        <dbReference type="ARBA" id="ARBA00023163"/>
    </source>
</evidence>
<evidence type="ECO:0000313" key="7">
    <source>
        <dbReference type="Proteomes" id="UP001596183"/>
    </source>
</evidence>
<sequence>MTRWDANESIDKAGLAIPPEEDNRTKSIVAPSDAGTTQDATNRLRVSQDFDFDQLTDRERQVLALLADGPSNRVIARRLGIAERTVKAHLTSLMRKLGIQTRLEAALLSNLHSEVMPLGEVPVRAIPQGPMGRAVSRTAP</sequence>
<dbReference type="PANTHER" id="PTHR44688:SF16">
    <property type="entry name" value="DNA-BINDING TRANSCRIPTIONAL ACTIVATOR DEVR_DOSR"/>
    <property type="match status" value="1"/>
</dbReference>
<dbReference type="PROSITE" id="PS00622">
    <property type="entry name" value="HTH_LUXR_1"/>
    <property type="match status" value="1"/>
</dbReference>
<feature type="compositionally biased region" description="Basic and acidic residues" evidence="4">
    <location>
        <begin position="1"/>
        <end position="11"/>
    </location>
</feature>
<reference evidence="7" key="1">
    <citation type="journal article" date="2019" name="Int. J. Syst. Evol. Microbiol.">
        <title>The Global Catalogue of Microorganisms (GCM) 10K type strain sequencing project: providing services to taxonomists for standard genome sequencing and annotation.</title>
        <authorList>
            <consortium name="The Broad Institute Genomics Platform"/>
            <consortium name="The Broad Institute Genome Sequencing Center for Infectious Disease"/>
            <person name="Wu L."/>
            <person name="Ma J."/>
        </authorList>
    </citation>
    <scope>NUCLEOTIDE SEQUENCE [LARGE SCALE GENOMIC DNA]</scope>
    <source>
        <strain evidence="7">JCM 13852</strain>
    </source>
</reference>
<keyword evidence="1" id="KW-0805">Transcription regulation</keyword>
<dbReference type="InterPro" id="IPR036388">
    <property type="entry name" value="WH-like_DNA-bd_sf"/>
</dbReference>
<gene>
    <name evidence="6" type="ORF">ACFP2V_02195</name>
</gene>
<organism evidence="6 7">
    <name type="scientific">Streptomyces incanus</name>
    <dbReference type="NCBI Taxonomy" id="887453"/>
    <lineage>
        <taxon>Bacteria</taxon>
        <taxon>Bacillati</taxon>
        <taxon>Actinomycetota</taxon>
        <taxon>Actinomycetes</taxon>
        <taxon>Kitasatosporales</taxon>
        <taxon>Streptomycetaceae</taxon>
        <taxon>Streptomyces</taxon>
    </lineage>
</organism>
<protein>
    <submittedName>
        <fullName evidence="6">Helix-turn-helix transcriptional regulator</fullName>
    </submittedName>
</protein>
<feature type="domain" description="HTH luxR-type" evidence="5">
    <location>
        <begin position="48"/>
        <end position="113"/>
    </location>
</feature>
<dbReference type="SUPFAM" id="SSF46894">
    <property type="entry name" value="C-terminal effector domain of the bipartite response regulators"/>
    <property type="match status" value="1"/>
</dbReference>
<evidence type="ECO:0000259" key="5">
    <source>
        <dbReference type="PROSITE" id="PS50043"/>
    </source>
</evidence>
<evidence type="ECO:0000256" key="2">
    <source>
        <dbReference type="ARBA" id="ARBA00023125"/>
    </source>
</evidence>
<comment type="caution">
    <text evidence="6">The sequence shown here is derived from an EMBL/GenBank/DDBJ whole genome shotgun (WGS) entry which is preliminary data.</text>
</comment>
<dbReference type="PANTHER" id="PTHR44688">
    <property type="entry name" value="DNA-BINDING TRANSCRIPTIONAL ACTIVATOR DEVR_DOSR"/>
    <property type="match status" value="1"/>
</dbReference>
<dbReference type="Pfam" id="PF00196">
    <property type="entry name" value="GerE"/>
    <property type="match status" value="1"/>
</dbReference>
<dbReference type="SMART" id="SM00421">
    <property type="entry name" value="HTH_LUXR"/>
    <property type="match status" value="1"/>
</dbReference>
<dbReference type="RefSeq" id="WP_381204588.1">
    <property type="nucleotide sequence ID" value="NZ_JBHSPC010000008.1"/>
</dbReference>
<dbReference type="InterPro" id="IPR016032">
    <property type="entry name" value="Sig_transdc_resp-reg_C-effctor"/>
</dbReference>
<dbReference type="Gene3D" id="1.10.10.10">
    <property type="entry name" value="Winged helix-like DNA-binding domain superfamily/Winged helix DNA-binding domain"/>
    <property type="match status" value="1"/>
</dbReference>
<dbReference type="PROSITE" id="PS50043">
    <property type="entry name" value="HTH_LUXR_2"/>
    <property type="match status" value="1"/>
</dbReference>
<evidence type="ECO:0000313" key="6">
    <source>
        <dbReference type="EMBL" id="MFC5668969.1"/>
    </source>
</evidence>
<keyword evidence="3" id="KW-0804">Transcription</keyword>
<dbReference type="Proteomes" id="UP001596183">
    <property type="component" value="Unassembled WGS sequence"/>
</dbReference>
<evidence type="ECO:0000256" key="1">
    <source>
        <dbReference type="ARBA" id="ARBA00023015"/>
    </source>
</evidence>
<keyword evidence="7" id="KW-1185">Reference proteome</keyword>